<dbReference type="OrthoDB" id="9802488at2"/>
<dbReference type="EMBL" id="SLUN01000002">
    <property type="protein sequence ID" value="TCL76318.1"/>
    <property type="molecule type" value="Genomic_DNA"/>
</dbReference>
<sequence length="146" mass="15431">MLSIKENANAAKRVETIIGKECSLKGNLETPGGTVRIDGYYEGELHVGEDLVIGESGKVVGDIIAKNITVAGEVKGTIEARGKLELLPTAKIMGDSKMVVLIVEDGAYLQGTCAPLPRGDIKERGKSLKSELVDDSPISLVKAKTP</sequence>
<comment type="caution">
    <text evidence="2">The sequence shown here is derived from an EMBL/GenBank/DDBJ whole genome shotgun (WGS) entry which is preliminary data.</text>
</comment>
<gene>
    <name evidence="2" type="ORF">EDC14_100271</name>
</gene>
<evidence type="ECO:0000313" key="3">
    <source>
        <dbReference type="Proteomes" id="UP000295008"/>
    </source>
</evidence>
<dbReference type="Pfam" id="PF04519">
    <property type="entry name" value="Bactofilin"/>
    <property type="match status" value="1"/>
</dbReference>
<accession>A0A4R1SA57</accession>
<organism evidence="2 3">
    <name type="scientific">Hydrogenispora ethanolica</name>
    <dbReference type="NCBI Taxonomy" id="1082276"/>
    <lineage>
        <taxon>Bacteria</taxon>
        <taxon>Bacillati</taxon>
        <taxon>Bacillota</taxon>
        <taxon>Hydrogenispora</taxon>
    </lineage>
</organism>
<dbReference type="Proteomes" id="UP000295008">
    <property type="component" value="Unassembled WGS sequence"/>
</dbReference>
<reference evidence="2 3" key="1">
    <citation type="submission" date="2019-03" db="EMBL/GenBank/DDBJ databases">
        <title>Genomic Encyclopedia of Type Strains, Phase IV (KMG-IV): sequencing the most valuable type-strain genomes for metagenomic binning, comparative biology and taxonomic classification.</title>
        <authorList>
            <person name="Goeker M."/>
        </authorList>
    </citation>
    <scope>NUCLEOTIDE SEQUENCE [LARGE SCALE GENOMIC DNA]</scope>
    <source>
        <strain evidence="2 3">LX-B</strain>
    </source>
</reference>
<evidence type="ECO:0000256" key="1">
    <source>
        <dbReference type="ARBA" id="ARBA00044755"/>
    </source>
</evidence>
<evidence type="ECO:0000313" key="2">
    <source>
        <dbReference type="EMBL" id="TCL76318.1"/>
    </source>
</evidence>
<keyword evidence="3" id="KW-1185">Reference proteome</keyword>
<name>A0A4R1SA57_HYDET</name>
<dbReference type="AlphaFoldDB" id="A0A4R1SA57"/>
<proteinExistence type="inferred from homology"/>
<dbReference type="PANTHER" id="PTHR35024:SF4">
    <property type="entry name" value="POLYMER-FORMING CYTOSKELETAL PROTEIN"/>
    <property type="match status" value="1"/>
</dbReference>
<dbReference type="InterPro" id="IPR007607">
    <property type="entry name" value="BacA/B"/>
</dbReference>
<dbReference type="PANTHER" id="PTHR35024">
    <property type="entry name" value="HYPOTHETICAL CYTOSOLIC PROTEIN"/>
    <property type="match status" value="1"/>
</dbReference>
<dbReference type="RefSeq" id="WP_132012503.1">
    <property type="nucleotide sequence ID" value="NZ_SLUN01000002.1"/>
</dbReference>
<comment type="similarity">
    <text evidence="1">Belongs to the bactofilin family.</text>
</comment>
<protein>
    <submittedName>
        <fullName evidence="2">Cytoskeletal protein CcmA (Bactofilin family)</fullName>
    </submittedName>
</protein>